<proteinExistence type="predicted"/>
<dbReference type="EMBL" id="CAJVPU010026926">
    <property type="protein sequence ID" value="CAG8701827.1"/>
    <property type="molecule type" value="Genomic_DNA"/>
</dbReference>
<comment type="caution">
    <text evidence="1">The sequence shown here is derived from an EMBL/GenBank/DDBJ whole genome shotgun (WGS) entry which is preliminary data.</text>
</comment>
<dbReference type="Proteomes" id="UP000789702">
    <property type="component" value="Unassembled WGS sequence"/>
</dbReference>
<protein>
    <submittedName>
        <fullName evidence="1">10455_t:CDS:1</fullName>
    </submittedName>
</protein>
<reference evidence="1" key="1">
    <citation type="submission" date="2021-06" db="EMBL/GenBank/DDBJ databases">
        <authorList>
            <person name="Kallberg Y."/>
            <person name="Tangrot J."/>
            <person name="Rosling A."/>
        </authorList>
    </citation>
    <scope>NUCLEOTIDE SEQUENCE</scope>
    <source>
        <strain evidence="1">IL203A</strain>
    </source>
</reference>
<keyword evidence="2" id="KW-1185">Reference proteome</keyword>
<accession>A0ACA9PBU3</accession>
<feature type="non-terminal residue" evidence="1">
    <location>
        <position position="1"/>
    </location>
</feature>
<evidence type="ECO:0000313" key="2">
    <source>
        <dbReference type="Proteomes" id="UP000789702"/>
    </source>
</evidence>
<gene>
    <name evidence="1" type="ORF">DHETER_LOCUS11795</name>
</gene>
<evidence type="ECO:0000313" key="1">
    <source>
        <dbReference type="EMBL" id="CAG8701827.1"/>
    </source>
</evidence>
<name>A0ACA9PBU3_9GLOM</name>
<sequence length="61" mass="6936">NFWSLLKSNEPSLDLVLKITVSLDLDPLFRISSCFPNVNEIKNLILKNIALVKLAKPKDKK</sequence>
<feature type="non-terminal residue" evidence="1">
    <location>
        <position position="61"/>
    </location>
</feature>
<organism evidence="1 2">
    <name type="scientific">Dentiscutata heterogama</name>
    <dbReference type="NCBI Taxonomy" id="1316150"/>
    <lineage>
        <taxon>Eukaryota</taxon>
        <taxon>Fungi</taxon>
        <taxon>Fungi incertae sedis</taxon>
        <taxon>Mucoromycota</taxon>
        <taxon>Glomeromycotina</taxon>
        <taxon>Glomeromycetes</taxon>
        <taxon>Diversisporales</taxon>
        <taxon>Gigasporaceae</taxon>
        <taxon>Dentiscutata</taxon>
    </lineage>
</organism>